<keyword evidence="2" id="KW-1185">Reference proteome</keyword>
<organism evidence="1 2">
    <name type="scientific">Pseudanabaena cinerea FACHB-1277</name>
    <dbReference type="NCBI Taxonomy" id="2949581"/>
    <lineage>
        <taxon>Bacteria</taxon>
        <taxon>Bacillati</taxon>
        <taxon>Cyanobacteriota</taxon>
        <taxon>Cyanophyceae</taxon>
        <taxon>Pseudanabaenales</taxon>
        <taxon>Pseudanabaenaceae</taxon>
        <taxon>Pseudanabaena</taxon>
        <taxon>Pseudanabaena cinerea</taxon>
    </lineage>
</organism>
<evidence type="ECO:0000313" key="1">
    <source>
        <dbReference type="EMBL" id="MBD2152386.1"/>
    </source>
</evidence>
<protein>
    <submittedName>
        <fullName evidence="1">Uncharacterized protein</fullName>
    </submittedName>
</protein>
<proteinExistence type="predicted"/>
<dbReference type="Proteomes" id="UP000631421">
    <property type="component" value="Unassembled WGS sequence"/>
</dbReference>
<reference evidence="1" key="2">
    <citation type="submission" date="2020-08" db="EMBL/GenBank/DDBJ databases">
        <authorList>
            <person name="Chen M."/>
            <person name="Teng W."/>
            <person name="Zhao L."/>
            <person name="Hu C."/>
            <person name="Zhou Y."/>
            <person name="Han B."/>
            <person name="Song L."/>
            <person name="Shu W."/>
        </authorList>
    </citation>
    <scope>NUCLEOTIDE SEQUENCE</scope>
    <source>
        <strain evidence="1">FACHB-1277</strain>
    </source>
</reference>
<dbReference type="AlphaFoldDB" id="A0A926UWV9"/>
<accession>A0A926UWV9</accession>
<dbReference type="RefSeq" id="WP_190352849.1">
    <property type="nucleotide sequence ID" value="NZ_JACJPY010000101.1"/>
</dbReference>
<reference evidence="1" key="1">
    <citation type="journal article" date="2015" name="ISME J.">
        <title>Draft Genome Sequence of Streptomyces incarnatus NRRL8089, which Produces the Nucleoside Antibiotic Sinefungin.</title>
        <authorList>
            <person name="Oshima K."/>
            <person name="Hattori M."/>
            <person name="Shimizu H."/>
            <person name="Fukuda K."/>
            <person name="Nemoto M."/>
            <person name="Inagaki K."/>
            <person name="Tamura T."/>
        </authorList>
    </citation>
    <scope>NUCLEOTIDE SEQUENCE</scope>
    <source>
        <strain evidence="1">FACHB-1277</strain>
    </source>
</reference>
<comment type="caution">
    <text evidence="1">The sequence shown here is derived from an EMBL/GenBank/DDBJ whole genome shotgun (WGS) entry which is preliminary data.</text>
</comment>
<name>A0A926UWV9_9CYAN</name>
<gene>
    <name evidence="1" type="ORF">H6F44_20025</name>
</gene>
<evidence type="ECO:0000313" key="2">
    <source>
        <dbReference type="Proteomes" id="UP000631421"/>
    </source>
</evidence>
<sequence length="93" mass="10445">MPCPNPLGFYSLELAPKIEAELINGDLCKIADLISEIATLQISPDGFVFCTCFSNEADQAIEDLKPSQQIALMRWAAERLEWLHSQQESNFND</sequence>
<dbReference type="EMBL" id="JACJPY010000101">
    <property type="protein sequence ID" value="MBD2152386.1"/>
    <property type="molecule type" value="Genomic_DNA"/>
</dbReference>